<gene>
    <name evidence="2" type="ORF">AN168_19045</name>
</gene>
<accession>A0A837NRK7</accession>
<evidence type="ECO:0000313" key="2">
    <source>
        <dbReference type="EMBL" id="KPL92880.1"/>
    </source>
</evidence>
<reference evidence="2 3" key="1">
    <citation type="submission" date="2015-08" db="EMBL/GenBank/DDBJ databases">
        <title>Draft Genome Sequence of Vibrio splendidus UCD-SED7.</title>
        <authorList>
            <person name="Lee R.D."/>
            <person name="Lang J.M."/>
            <person name="Coil D.A."/>
            <person name="Jospin G."/>
            <person name="Eisen J.A."/>
        </authorList>
    </citation>
    <scope>NUCLEOTIDE SEQUENCE [LARGE SCALE GENOMIC DNA]</scope>
    <source>
        <strain evidence="2 3">UCD-SED7</strain>
    </source>
</reference>
<evidence type="ECO:0000313" key="3">
    <source>
        <dbReference type="Proteomes" id="UP000050463"/>
    </source>
</evidence>
<keyword evidence="1" id="KW-1133">Transmembrane helix</keyword>
<proteinExistence type="predicted"/>
<feature type="transmembrane region" description="Helical" evidence="1">
    <location>
        <begin position="127"/>
        <end position="152"/>
    </location>
</feature>
<dbReference type="Proteomes" id="UP000050463">
    <property type="component" value="Unassembled WGS sequence"/>
</dbReference>
<feature type="transmembrane region" description="Helical" evidence="1">
    <location>
        <begin position="77"/>
        <end position="99"/>
    </location>
</feature>
<name>A0A837NRK7_VIBSP</name>
<comment type="caution">
    <text evidence="2">The sequence shown here is derived from an EMBL/GenBank/DDBJ whole genome shotgun (WGS) entry which is preliminary data.</text>
</comment>
<protein>
    <submittedName>
        <fullName evidence="2">Uncharacterized protein</fullName>
    </submittedName>
</protein>
<feature type="transmembrane region" description="Helical" evidence="1">
    <location>
        <begin position="38"/>
        <end position="65"/>
    </location>
</feature>
<dbReference type="EMBL" id="LIZK01000009">
    <property type="protein sequence ID" value="KPL92880.1"/>
    <property type="molecule type" value="Genomic_DNA"/>
</dbReference>
<organism evidence="2 3">
    <name type="scientific">Vibrio splendidus</name>
    <dbReference type="NCBI Taxonomy" id="29497"/>
    <lineage>
        <taxon>Bacteria</taxon>
        <taxon>Pseudomonadati</taxon>
        <taxon>Pseudomonadota</taxon>
        <taxon>Gammaproteobacteria</taxon>
        <taxon>Vibrionales</taxon>
        <taxon>Vibrionaceae</taxon>
        <taxon>Vibrio</taxon>
    </lineage>
</organism>
<dbReference type="AlphaFoldDB" id="A0A837NRK7"/>
<evidence type="ECO:0000256" key="1">
    <source>
        <dbReference type="SAM" id="Phobius"/>
    </source>
</evidence>
<keyword evidence="1" id="KW-0812">Transmembrane</keyword>
<sequence>MWRKVQREHYVPSKTSKLLTDSITNHINKSQTFMLTPIVTIVISLLLVIAFVYSAFSIYTIYLFLNSRPTKELRKKVQAKGGIMIIIHSGCIYASLGILGKLNYSPTVDYVTTTLFPVLIEIELMEAISSTIFTVAALIFPFATAAVGTNLITQALCQRTGEEDYDKEIQRQPKRFRNSIHSKFRKYKRWSKED</sequence>
<keyword evidence="1" id="KW-0472">Membrane</keyword>